<accession>L8GF34</accession>
<sequence length="312" mass="36582">MYMKAKYDKMWWKRPQGDGGGDDHSNKGNNNDNNNNNNNDNDNNRSSPPVFITGPILHTQLVKLPSGGLLKQFKILHQHTSDPEWIPYMDLVLPYSKAFLHFKQEQDRQRITNFHQRQHLAQAEEDTEDGDPEEAVERRDKHKKRAKAKQELDSFPSQQYNPEEQKEDEADNNDHNHNGRKDANHENKALLQQQVIKKYQNHKKFKDIINLPCRVVPWAHVVHLSPMDRQLVYLKLAWMDNANTNEGFTVESSEFEHFLSTIKTIFMQPVFHSNPEDLTLNLNWQTICQYLVQEISTKKKTHTHTHTCVQLC</sequence>
<name>L8GF34_ACACF</name>
<evidence type="ECO:0000313" key="2">
    <source>
        <dbReference type="EMBL" id="ELR11484.1"/>
    </source>
</evidence>
<keyword evidence="3" id="KW-1185">Reference proteome</keyword>
<evidence type="ECO:0000313" key="3">
    <source>
        <dbReference type="Proteomes" id="UP000011083"/>
    </source>
</evidence>
<feature type="compositionally biased region" description="Acidic residues" evidence="1">
    <location>
        <begin position="123"/>
        <end position="134"/>
    </location>
</feature>
<dbReference type="AlphaFoldDB" id="L8GF34"/>
<protein>
    <submittedName>
        <fullName evidence="2">Uncharacterized protein</fullName>
    </submittedName>
</protein>
<dbReference type="VEuPathDB" id="AmoebaDB:ACA1_122780"/>
<organism evidence="2 3">
    <name type="scientific">Acanthamoeba castellanii (strain ATCC 30010 / Neff)</name>
    <dbReference type="NCBI Taxonomy" id="1257118"/>
    <lineage>
        <taxon>Eukaryota</taxon>
        <taxon>Amoebozoa</taxon>
        <taxon>Discosea</taxon>
        <taxon>Longamoebia</taxon>
        <taxon>Centramoebida</taxon>
        <taxon>Acanthamoebidae</taxon>
        <taxon>Acanthamoeba</taxon>
    </lineage>
</organism>
<dbReference type="KEGG" id="acan:ACA1_122780"/>
<gene>
    <name evidence="2" type="ORF">ACA1_122780</name>
</gene>
<evidence type="ECO:0000256" key="1">
    <source>
        <dbReference type="SAM" id="MobiDB-lite"/>
    </source>
</evidence>
<dbReference type="EMBL" id="KB008151">
    <property type="protein sequence ID" value="ELR11484.1"/>
    <property type="molecule type" value="Genomic_DNA"/>
</dbReference>
<proteinExistence type="predicted"/>
<dbReference type="Proteomes" id="UP000011083">
    <property type="component" value="Unassembled WGS sequence"/>
</dbReference>
<feature type="compositionally biased region" description="Low complexity" evidence="1">
    <location>
        <begin position="27"/>
        <end position="41"/>
    </location>
</feature>
<dbReference type="RefSeq" id="XP_004333497.1">
    <property type="nucleotide sequence ID" value="XM_004333449.1"/>
</dbReference>
<feature type="region of interest" description="Disordered" evidence="1">
    <location>
        <begin position="12"/>
        <end position="52"/>
    </location>
</feature>
<feature type="region of interest" description="Disordered" evidence="1">
    <location>
        <begin position="115"/>
        <end position="184"/>
    </location>
</feature>
<feature type="compositionally biased region" description="Basic and acidic residues" evidence="1">
    <location>
        <begin position="172"/>
        <end position="184"/>
    </location>
</feature>
<reference evidence="2 3" key="1">
    <citation type="journal article" date="2013" name="Genome Biol.">
        <title>Genome of Acanthamoeba castellanii highlights extensive lateral gene transfer and early evolution of tyrosine kinase signaling.</title>
        <authorList>
            <person name="Clarke M."/>
            <person name="Lohan A.J."/>
            <person name="Liu B."/>
            <person name="Lagkouvardos I."/>
            <person name="Roy S."/>
            <person name="Zafar N."/>
            <person name="Bertelli C."/>
            <person name="Schilde C."/>
            <person name="Kianianmomeni A."/>
            <person name="Burglin T.R."/>
            <person name="Frech C."/>
            <person name="Turcotte B."/>
            <person name="Kopec K.O."/>
            <person name="Synnott J.M."/>
            <person name="Choo C."/>
            <person name="Paponov I."/>
            <person name="Finkler A."/>
            <person name="Soon Heng Tan C."/>
            <person name="Hutchins A.P."/>
            <person name="Weinmeier T."/>
            <person name="Rattei T."/>
            <person name="Chu J.S."/>
            <person name="Gimenez G."/>
            <person name="Irimia M."/>
            <person name="Rigden D.J."/>
            <person name="Fitzpatrick D.A."/>
            <person name="Lorenzo-Morales J."/>
            <person name="Bateman A."/>
            <person name="Chiu C.H."/>
            <person name="Tang P."/>
            <person name="Hegemann P."/>
            <person name="Fromm H."/>
            <person name="Raoult D."/>
            <person name="Greub G."/>
            <person name="Miranda-Saavedra D."/>
            <person name="Chen N."/>
            <person name="Nash P."/>
            <person name="Ginger M.L."/>
            <person name="Horn M."/>
            <person name="Schaap P."/>
            <person name="Caler L."/>
            <person name="Loftus B."/>
        </authorList>
    </citation>
    <scope>NUCLEOTIDE SEQUENCE [LARGE SCALE GENOMIC DNA]</scope>
    <source>
        <strain evidence="2 3">Neff</strain>
    </source>
</reference>
<dbReference type="GeneID" id="14911882"/>